<gene>
    <name evidence="2" type="ORF">CH63R_12957</name>
</gene>
<name>A0A1B7XVR8_COLHI</name>
<evidence type="ECO:0000256" key="1">
    <source>
        <dbReference type="SAM" id="MobiDB-lite"/>
    </source>
</evidence>
<evidence type="ECO:0000313" key="3">
    <source>
        <dbReference type="Proteomes" id="UP000092177"/>
    </source>
</evidence>
<dbReference type="Proteomes" id="UP000092177">
    <property type="component" value="Chromosome 9"/>
</dbReference>
<dbReference type="VEuPathDB" id="FungiDB:CH63R_12957"/>
<feature type="compositionally biased region" description="Basic and acidic residues" evidence="1">
    <location>
        <begin position="146"/>
        <end position="173"/>
    </location>
</feature>
<reference evidence="3" key="1">
    <citation type="journal article" date="2017" name="BMC Genomics">
        <title>Gapless genome assembly of Colletotrichum higginsianum reveals chromosome structure and association of transposable elements with secondary metabolite gene clusters.</title>
        <authorList>
            <person name="Dallery J.-F."/>
            <person name="Lapalu N."/>
            <person name="Zampounis A."/>
            <person name="Pigne S."/>
            <person name="Luyten I."/>
            <person name="Amselem J."/>
            <person name="Wittenberg A.H.J."/>
            <person name="Zhou S."/>
            <person name="de Queiroz M.V."/>
            <person name="Robin G.P."/>
            <person name="Auger A."/>
            <person name="Hainaut M."/>
            <person name="Henrissat B."/>
            <person name="Kim K.-T."/>
            <person name="Lee Y.-H."/>
            <person name="Lespinet O."/>
            <person name="Schwartz D.C."/>
            <person name="Thon M.R."/>
            <person name="O'Connell R.J."/>
        </authorList>
    </citation>
    <scope>NUCLEOTIDE SEQUENCE [LARGE SCALE GENOMIC DNA]</scope>
    <source>
        <strain evidence="3">IMI 349063</strain>
    </source>
</reference>
<dbReference type="KEGG" id="chig:CH63R_12957"/>
<dbReference type="RefSeq" id="XP_018152348.1">
    <property type="nucleotide sequence ID" value="XM_018307931.1"/>
</dbReference>
<dbReference type="EMBL" id="LTAN01000009">
    <property type="protein sequence ID" value="OBR03830.1"/>
    <property type="molecule type" value="Genomic_DNA"/>
</dbReference>
<proteinExistence type="predicted"/>
<sequence length="266" mass="30053">MAGFGDTVDSLLETYSICLSRLKGLKGSKHTRQLRKNIRSDQYKVRSAYSLRLAATGNNLQKGDAAARSSLEKVIKRLASAIARLVRPMRGQAPGIDYRSLQLLSNSSRVDAVKTIDDLSRRLGVSSRESTLSGSRATSKQRKRTNSLDKRKNKETSDTEFPRGGEKNEERQKAARVNMGTPARIQRMDTDKHMSMTTISSGSTKIGEIMPKKLRPRKPENWGANDEFTVQPTYPLRPYHQPEVKRRGFWGIFTRGRAARWRTTIE</sequence>
<dbReference type="OrthoDB" id="5226911at2759"/>
<feature type="compositionally biased region" description="Polar residues" evidence="1">
    <location>
        <begin position="127"/>
        <end position="138"/>
    </location>
</feature>
<comment type="caution">
    <text evidence="2">The sequence shown here is derived from an EMBL/GenBank/DDBJ whole genome shotgun (WGS) entry which is preliminary data.</text>
</comment>
<evidence type="ECO:0000313" key="2">
    <source>
        <dbReference type="EMBL" id="OBR03830.1"/>
    </source>
</evidence>
<protein>
    <submittedName>
        <fullName evidence="2">Uncharacterized protein</fullName>
    </submittedName>
</protein>
<dbReference type="GeneID" id="28872038"/>
<dbReference type="AlphaFoldDB" id="A0A1B7XVR8"/>
<feature type="region of interest" description="Disordered" evidence="1">
    <location>
        <begin position="124"/>
        <end position="177"/>
    </location>
</feature>
<keyword evidence="3" id="KW-1185">Reference proteome</keyword>
<organism evidence="2 3">
    <name type="scientific">Colletotrichum higginsianum (strain IMI 349063)</name>
    <name type="common">Crucifer anthracnose fungus</name>
    <dbReference type="NCBI Taxonomy" id="759273"/>
    <lineage>
        <taxon>Eukaryota</taxon>
        <taxon>Fungi</taxon>
        <taxon>Dikarya</taxon>
        <taxon>Ascomycota</taxon>
        <taxon>Pezizomycotina</taxon>
        <taxon>Sordariomycetes</taxon>
        <taxon>Hypocreomycetidae</taxon>
        <taxon>Glomerellales</taxon>
        <taxon>Glomerellaceae</taxon>
        <taxon>Colletotrichum</taxon>
        <taxon>Colletotrichum destructivum species complex</taxon>
    </lineage>
</organism>
<accession>A0A1B7XVR8</accession>